<organism evidence="1 2">
    <name type="scientific">Streptomyces pratens</name>
    <dbReference type="NCBI Taxonomy" id="887456"/>
    <lineage>
        <taxon>Bacteria</taxon>
        <taxon>Bacillati</taxon>
        <taxon>Actinomycetota</taxon>
        <taxon>Actinomycetes</taxon>
        <taxon>Kitasatosporales</taxon>
        <taxon>Streptomycetaceae</taxon>
        <taxon>Streptomyces</taxon>
    </lineage>
</organism>
<sequence>MAELLTFEDGLMMDVEEATRLAQRFLGEEVSHEGMTFALVEGKSVRVGSNFHFDCQPVAYLRSGDIRDMSVGAGYVCVDGETGRCRMPGAVESAELDFS</sequence>
<dbReference type="RefSeq" id="WP_386401636.1">
    <property type="nucleotide sequence ID" value="NZ_JBHSPT010000061.1"/>
</dbReference>
<name>A0ABW1M5V2_9ACTN</name>
<proteinExistence type="predicted"/>
<comment type="caution">
    <text evidence="1">The sequence shown here is derived from an EMBL/GenBank/DDBJ whole genome shotgun (WGS) entry which is preliminary data.</text>
</comment>
<accession>A0ABW1M5V2</accession>
<dbReference type="EMBL" id="JBHSPT010000061">
    <property type="protein sequence ID" value="MFC6058682.1"/>
    <property type="molecule type" value="Genomic_DNA"/>
</dbReference>
<dbReference type="Proteomes" id="UP001596242">
    <property type="component" value="Unassembled WGS sequence"/>
</dbReference>
<evidence type="ECO:0000313" key="1">
    <source>
        <dbReference type="EMBL" id="MFC6058682.1"/>
    </source>
</evidence>
<gene>
    <name evidence="1" type="ORF">ACFP50_25565</name>
</gene>
<keyword evidence="2" id="KW-1185">Reference proteome</keyword>
<reference evidence="2" key="1">
    <citation type="journal article" date="2019" name="Int. J. Syst. Evol. Microbiol.">
        <title>The Global Catalogue of Microorganisms (GCM) 10K type strain sequencing project: providing services to taxonomists for standard genome sequencing and annotation.</title>
        <authorList>
            <consortium name="The Broad Institute Genomics Platform"/>
            <consortium name="The Broad Institute Genome Sequencing Center for Infectious Disease"/>
            <person name="Wu L."/>
            <person name="Ma J."/>
        </authorList>
    </citation>
    <scope>NUCLEOTIDE SEQUENCE [LARGE SCALE GENOMIC DNA]</scope>
    <source>
        <strain evidence="2">JCM 12763</strain>
    </source>
</reference>
<evidence type="ECO:0000313" key="2">
    <source>
        <dbReference type="Proteomes" id="UP001596242"/>
    </source>
</evidence>
<protein>
    <submittedName>
        <fullName evidence="1">Uncharacterized protein</fullName>
    </submittedName>
</protein>